<evidence type="ECO:0000259" key="6">
    <source>
        <dbReference type="PROSITE" id="PS50893"/>
    </source>
</evidence>
<feature type="domain" description="ABC transporter" evidence="6">
    <location>
        <begin position="2"/>
        <end position="228"/>
    </location>
</feature>
<keyword evidence="2" id="KW-0813">Transport</keyword>
<comment type="similarity">
    <text evidence="1">Belongs to the ABC transporter superfamily.</text>
</comment>
<dbReference type="Gene3D" id="3.40.50.300">
    <property type="entry name" value="P-loop containing nucleotide triphosphate hydrolases"/>
    <property type="match status" value="1"/>
</dbReference>
<evidence type="ECO:0000256" key="5">
    <source>
        <dbReference type="ARBA" id="ARBA00022970"/>
    </source>
</evidence>
<dbReference type="InterPro" id="IPR003439">
    <property type="entry name" value="ABC_transporter-like_ATP-bd"/>
</dbReference>
<organism evidence="7 8">
    <name type="scientific">Lactonifactor longoviformis DSM 17459</name>
    <dbReference type="NCBI Taxonomy" id="1122155"/>
    <lineage>
        <taxon>Bacteria</taxon>
        <taxon>Bacillati</taxon>
        <taxon>Bacillota</taxon>
        <taxon>Clostridia</taxon>
        <taxon>Eubacteriales</taxon>
        <taxon>Clostridiaceae</taxon>
        <taxon>Lactonifactor</taxon>
    </lineage>
</organism>
<dbReference type="NCBIfam" id="TIGR03410">
    <property type="entry name" value="urea_trans_UrtE"/>
    <property type="match status" value="1"/>
</dbReference>
<dbReference type="InterPro" id="IPR003593">
    <property type="entry name" value="AAA+_ATPase"/>
</dbReference>
<dbReference type="SMART" id="SM00382">
    <property type="entry name" value="AAA"/>
    <property type="match status" value="1"/>
</dbReference>
<sequence>MFQLEGLYATYGEGMVLRHVDLEAPKGRITSLVGRNGAGKTTTLRAVMGLVKTPQGKISLDGRELQKLPVYERAKRGIGYVPQGREIFPQLTVEENILLGLEAGNGKGVIPDFIFETFPILQEFLHRKGGDLSGGQQQQLAIARAVVSGPKILILDEPTEGIQPSVIQEIGRVITELKSKMAVLIVEQYLEFVLDIADYCYVMENGRIIMDGEPECLDQDRLQATMSL</sequence>
<dbReference type="OrthoDB" id="9779136at2"/>
<dbReference type="EMBL" id="FQVI01000010">
    <property type="protein sequence ID" value="SHF00436.1"/>
    <property type="molecule type" value="Genomic_DNA"/>
</dbReference>
<proteinExistence type="inferred from homology"/>
<dbReference type="InterPro" id="IPR052156">
    <property type="entry name" value="BCAA_Transport_ATP-bd_LivF"/>
</dbReference>
<keyword evidence="3" id="KW-0547">Nucleotide-binding</keyword>
<dbReference type="CDD" id="cd03224">
    <property type="entry name" value="ABC_TM1139_LivF_branched"/>
    <property type="match status" value="1"/>
</dbReference>
<name>A0A1M4Y499_9CLOT</name>
<keyword evidence="8" id="KW-1185">Reference proteome</keyword>
<dbReference type="Pfam" id="PF00005">
    <property type="entry name" value="ABC_tran"/>
    <property type="match status" value="1"/>
</dbReference>
<reference evidence="7 8" key="1">
    <citation type="submission" date="2016-11" db="EMBL/GenBank/DDBJ databases">
        <authorList>
            <person name="Jaros S."/>
            <person name="Januszkiewicz K."/>
            <person name="Wedrychowicz H."/>
        </authorList>
    </citation>
    <scope>NUCLEOTIDE SEQUENCE [LARGE SCALE GENOMIC DNA]</scope>
    <source>
        <strain evidence="7 8">DSM 17459</strain>
    </source>
</reference>
<gene>
    <name evidence="7" type="ORF">SAMN02745158_02238</name>
</gene>
<dbReference type="PANTHER" id="PTHR43820:SF5">
    <property type="entry name" value="HIGH-AFFINITY BRANCHED-CHAIN AMINO ACID TRANSPORT ATP-BINDING PROTEIN"/>
    <property type="match status" value="1"/>
</dbReference>
<dbReference type="GO" id="GO:0016887">
    <property type="term" value="F:ATP hydrolysis activity"/>
    <property type="evidence" value="ECO:0007669"/>
    <property type="project" value="InterPro"/>
</dbReference>
<keyword evidence="4 7" id="KW-0067">ATP-binding</keyword>
<dbReference type="STRING" id="1122155.SAMN02745158_02238"/>
<evidence type="ECO:0000256" key="3">
    <source>
        <dbReference type="ARBA" id="ARBA00022741"/>
    </source>
</evidence>
<dbReference type="GO" id="GO:0005524">
    <property type="term" value="F:ATP binding"/>
    <property type="evidence" value="ECO:0007669"/>
    <property type="project" value="UniProtKB-KW"/>
</dbReference>
<evidence type="ECO:0000256" key="1">
    <source>
        <dbReference type="ARBA" id="ARBA00005417"/>
    </source>
</evidence>
<evidence type="ECO:0000256" key="2">
    <source>
        <dbReference type="ARBA" id="ARBA00022448"/>
    </source>
</evidence>
<dbReference type="SUPFAM" id="SSF52540">
    <property type="entry name" value="P-loop containing nucleoside triphosphate hydrolases"/>
    <property type="match status" value="1"/>
</dbReference>
<dbReference type="InterPro" id="IPR017780">
    <property type="entry name" value="ABC_transptr_urea_ATP-bd_UrtE"/>
</dbReference>
<accession>A0A1M4Y499</accession>
<dbReference type="Proteomes" id="UP000184245">
    <property type="component" value="Unassembled WGS sequence"/>
</dbReference>
<dbReference type="PANTHER" id="PTHR43820">
    <property type="entry name" value="HIGH-AFFINITY BRANCHED-CHAIN AMINO ACID TRANSPORT ATP-BINDING PROTEIN LIVF"/>
    <property type="match status" value="1"/>
</dbReference>
<evidence type="ECO:0000256" key="4">
    <source>
        <dbReference type="ARBA" id="ARBA00022840"/>
    </source>
</evidence>
<protein>
    <submittedName>
        <fullName evidence="7">Urea transport system ATP-binding protein</fullName>
    </submittedName>
</protein>
<evidence type="ECO:0000313" key="8">
    <source>
        <dbReference type="Proteomes" id="UP000184245"/>
    </source>
</evidence>
<evidence type="ECO:0000313" key="7">
    <source>
        <dbReference type="EMBL" id="SHF00436.1"/>
    </source>
</evidence>
<dbReference type="GO" id="GO:0015658">
    <property type="term" value="F:branched-chain amino acid transmembrane transporter activity"/>
    <property type="evidence" value="ECO:0007669"/>
    <property type="project" value="TreeGrafter"/>
</dbReference>
<dbReference type="GO" id="GO:0015807">
    <property type="term" value="P:L-amino acid transport"/>
    <property type="evidence" value="ECO:0007669"/>
    <property type="project" value="TreeGrafter"/>
</dbReference>
<dbReference type="InterPro" id="IPR027417">
    <property type="entry name" value="P-loop_NTPase"/>
</dbReference>
<keyword evidence="5" id="KW-0029">Amino-acid transport</keyword>
<dbReference type="AlphaFoldDB" id="A0A1M4Y499"/>
<dbReference type="RefSeq" id="WP_072851709.1">
    <property type="nucleotide sequence ID" value="NZ_FQVI01000010.1"/>
</dbReference>
<dbReference type="PROSITE" id="PS50893">
    <property type="entry name" value="ABC_TRANSPORTER_2"/>
    <property type="match status" value="1"/>
</dbReference>